<comment type="caution">
    <text evidence="8">The sequence shown here is derived from an EMBL/GenBank/DDBJ whole genome shotgun (WGS) entry which is preliminary data.</text>
</comment>
<dbReference type="PANTHER" id="PTHR33048:SF47">
    <property type="entry name" value="INTEGRAL MEMBRANE PROTEIN-RELATED"/>
    <property type="match status" value="1"/>
</dbReference>
<evidence type="ECO:0000313" key="9">
    <source>
        <dbReference type="Proteomes" id="UP000774617"/>
    </source>
</evidence>
<keyword evidence="9" id="KW-1185">Reference proteome</keyword>
<name>A0ABQ8FR52_9PEZI</name>
<proteinExistence type="inferred from homology"/>
<dbReference type="EMBL" id="JAGTJR010000079">
    <property type="protein sequence ID" value="KAH7014712.1"/>
    <property type="molecule type" value="Genomic_DNA"/>
</dbReference>
<feature type="transmembrane region" description="Helical" evidence="6">
    <location>
        <begin position="187"/>
        <end position="208"/>
    </location>
</feature>
<evidence type="ECO:0000256" key="6">
    <source>
        <dbReference type="SAM" id="Phobius"/>
    </source>
</evidence>
<evidence type="ECO:0000256" key="3">
    <source>
        <dbReference type="ARBA" id="ARBA00022989"/>
    </source>
</evidence>
<feature type="transmembrane region" description="Helical" evidence="6">
    <location>
        <begin position="215"/>
        <end position="236"/>
    </location>
</feature>
<feature type="transmembrane region" description="Helical" evidence="6">
    <location>
        <begin position="61"/>
        <end position="81"/>
    </location>
</feature>
<organism evidence="8 9">
    <name type="scientific">Macrophomina phaseolina</name>
    <dbReference type="NCBI Taxonomy" id="35725"/>
    <lineage>
        <taxon>Eukaryota</taxon>
        <taxon>Fungi</taxon>
        <taxon>Dikarya</taxon>
        <taxon>Ascomycota</taxon>
        <taxon>Pezizomycotina</taxon>
        <taxon>Dothideomycetes</taxon>
        <taxon>Dothideomycetes incertae sedis</taxon>
        <taxon>Botryosphaeriales</taxon>
        <taxon>Botryosphaeriaceae</taxon>
        <taxon>Macrophomina</taxon>
    </lineage>
</organism>
<evidence type="ECO:0000259" key="7">
    <source>
        <dbReference type="Pfam" id="PF20684"/>
    </source>
</evidence>
<evidence type="ECO:0000313" key="8">
    <source>
        <dbReference type="EMBL" id="KAH7014712.1"/>
    </source>
</evidence>
<reference evidence="8 9" key="1">
    <citation type="journal article" date="2021" name="Nat. Commun.">
        <title>Genetic determinants of endophytism in the Arabidopsis root mycobiome.</title>
        <authorList>
            <person name="Mesny F."/>
            <person name="Miyauchi S."/>
            <person name="Thiergart T."/>
            <person name="Pickel B."/>
            <person name="Atanasova L."/>
            <person name="Karlsson M."/>
            <person name="Huettel B."/>
            <person name="Barry K.W."/>
            <person name="Haridas S."/>
            <person name="Chen C."/>
            <person name="Bauer D."/>
            <person name="Andreopoulos W."/>
            <person name="Pangilinan J."/>
            <person name="LaButti K."/>
            <person name="Riley R."/>
            <person name="Lipzen A."/>
            <person name="Clum A."/>
            <person name="Drula E."/>
            <person name="Henrissat B."/>
            <person name="Kohler A."/>
            <person name="Grigoriev I.V."/>
            <person name="Martin F.M."/>
            <person name="Hacquard S."/>
        </authorList>
    </citation>
    <scope>NUCLEOTIDE SEQUENCE [LARGE SCALE GENOMIC DNA]</scope>
    <source>
        <strain evidence="8 9">MPI-SDFR-AT-0080</strain>
    </source>
</reference>
<feature type="transmembrane region" description="Helical" evidence="6">
    <location>
        <begin position="256"/>
        <end position="278"/>
    </location>
</feature>
<sequence>MSTRDFFGDPPAGLDLSEDRIMSVYGSIIPVAIIATIVVGLRVRLRTLNGKPSFKIDDFMITLALVFTWGTAACCFISIKYGLGKHIWATEIPRLVTLWQILYAYLMIYATSVSLTNISILLFYRRIFRFQLSFYAVGFIVCVYWAIILIVINVGCRPLSYLWNRFGDPTAEGSCIDMQGFFLSNGAWALTVDTLLVLIPIPTVMGLQMPLSERLAVVTILMLGGFVCITAVIRIISLKQFVTAQDLTWAMTPVFLWSSVEPFVGIICACLPTFGPYYRKWWTKVHSTLSGGKSHGYTNGIAGQTDGYANAKPKDTVRTNRGRRIWESLNGIDGGNLTYNGRLRADDEVELTTEVVGGHGHAQDESMRTISEENSDTAPNRGIQVKEEFTWTSEPVDISKSRPSL</sequence>
<dbReference type="PANTHER" id="PTHR33048">
    <property type="entry name" value="PTH11-LIKE INTEGRAL MEMBRANE PROTEIN (AFU_ORTHOLOGUE AFUA_5G11245)"/>
    <property type="match status" value="1"/>
</dbReference>
<feature type="transmembrane region" description="Helical" evidence="6">
    <location>
        <begin position="134"/>
        <end position="155"/>
    </location>
</feature>
<protein>
    <recommendedName>
        <fullName evidence="7">Rhodopsin domain-containing protein</fullName>
    </recommendedName>
</protein>
<comment type="subcellular location">
    <subcellularLocation>
        <location evidence="1">Membrane</location>
        <topology evidence="1">Multi-pass membrane protein</topology>
    </subcellularLocation>
</comment>
<evidence type="ECO:0000256" key="4">
    <source>
        <dbReference type="ARBA" id="ARBA00023136"/>
    </source>
</evidence>
<dbReference type="InterPro" id="IPR052337">
    <property type="entry name" value="SAT4-like"/>
</dbReference>
<dbReference type="Pfam" id="PF20684">
    <property type="entry name" value="Fung_rhodopsin"/>
    <property type="match status" value="1"/>
</dbReference>
<keyword evidence="4 6" id="KW-0472">Membrane</keyword>
<feature type="domain" description="Rhodopsin" evidence="7">
    <location>
        <begin position="41"/>
        <end position="279"/>
    </location>
</feature>
<comment type="similarity">
    <text evidence="5">Belongs to the SAT4 family.</text>
</comment>
<evidence type="ECO:0000256" key="1">
    <source>
        <dbReference type="ARBA" id="ARBA00004141"/>
    </source>
</evidence>
<feature type="transmembrane region" description="Helical" evidence="6">
    <location>
        <begin position="101"/>
        <end position="122"/>
    </location>
</feature>
<dbReference type="Proteomes" id="UP000774617">
    <property type="component" value="Unassembled WGS sequence"/>
</dbReference>
<feature type="transmembrane region" description="Helical" evidence="6">
    <location>
        <begin position="20"/>
        <end position="41"/>
    </location>
</feature>
<evidence type="ECO:0000256" key="5">
    <source>
        <dbReference type="ARBA" id="ARBA00038359"/>
    </source>
</evidence>
<evidence type="ECO:0000256" key="2">
    <source>
        <dbReference type="ARBA" id="ARBA00022692"/>
    </source>
</evidence>
<keyword evidence="2 6" id="KW-0812">Transmembrane</keyword>
<accession>A0ABQ8FR52</accession>
<keyword evidence="3 6" id="KW-1133">Transmembrane helix</keyword>
<dbReference type="InterPro" id="IPR049326">
    <property type="entry name" value="Rhodopsin_dom_fungi"/>
</dbReference>
<gene>
    <name evidence="8" type="ORF">B0J12DRAFT_775818</name>
</gene>